<dbReference type="AlphaFoldDB" id="A0AAU9JQ91"/>
<comment type="caution">
    <text evidence="3">The sequence shown here is derived from an EMBL/GenBank/DDBJ whole genome shotgun (WGS) entry which is preliminary data.</text>
</comment>
<feature type="coiled-coil region" evidence="1">
    <location>
        <begin position="191"/>
        <end position="282"/>
    </location>
</feature>
<sequence>MASLIIVDINKFIHKKDLMIGDRVEISVLNVDLPDKDKSQLSCYISIDKQTYGAITPINSGNDKTTVKLWKDRLIKFSVVKIETEEELGSVTLSGSILPEEGFQWLPLFNEKDKEILSIPTKVNAPRLFIALSTLKGLNPIYESTENSETVSQNDSLSESENEFMPELKLIQSSSTPSPEHLKESFLETQFVQLANENFALKQEIERIKKNNSSVIMSLNYEIEELRKKEKKALGINKILQKELGEINEKHKSETLEKEKIIKELKENLEKAKNDAKAKENSILMILENKDKVIYKKQCEINNLKKSISLMEEKTGSNKEADILKMQINELKQKLNEVGIKTENEDLHLALEKHLIERNAPGFFKLVHSNKYASGSNIFTLLLKNGKIFCEIDGIEISIDEIINSRLKANLNLSGKVESFSIPIKGKTNSISYYNTDEADTENTTDGVQSRSSFGSERTLSSSPELLTTKSAKRVVKVSSFMKSSMSSLREIAQKVPKSIKKPSFNKTFL</sequence>
<accession>A0AAU9JQ91</accession>
<organism evidence="3 4">
    <name type="scientific">Blepharisma stoltei</name>
    <dbReference type="NCBI Taxonomy" id="1481888"/>
    <lineage>
        <taxon>Eukaryota</taxon>
        <taxon>Sar</taxon>
        <taxon>Alveolata</taxon>
        <taxon>Ciliophora</taxon>
        <taxon>Postciliodesmatophora</taxon>
        <taxon>Heterotrichea</taxon>
        <taxon>Heterotrichida</taxon>
        <taxon>Blepharismidae</taxon>
        <taxon>Blepharisma</taxon>
    </lineage>
</organism>
<evidence type="ECO:0000256" key="1">
    <source>
        <dbReference type="SAM" id="Coils"/>
    </source>
</evidence>
<evidence type="ECO:0000256" key="2">
    <source>
        <dbReference type="SAM" id="MobiDB-lite"/>
    </source>
</evidence>
<protein>
    <submittedName>
        <fullName evidence="3">Uncharacterized protein</fullName>
    </submittedName>
</protein>
<proteinExistence type="predicted"/>
<evidence type="ECO:0000313" key="4">
    <source>
        <dbReference type="Proteomes" id="UP001162131"/>
    </source>
</evidence>
<evidence type="ECO:0000313" key="3">
    <source>
        <dbReference type="EMBL" id="CAG9323069.1"/>
    </source>
</evidence>
<dbReference type="EMBL" id="CAJZBQ010000033">
    <property type="protein sequence ID" value="CAG9323069.1"/>
    <property type="molecule type" value="Genomic_DNA"/>
</dbReference>
<dbReference type="Proteomes" id="UP001162131">
    <property type="component" value="Unassembled WGS sequence"/>
</dbReference>
<name>A0AAU9JQ91_9CILI</name>
<gene>
    <name evidence="3" type="ORF">BSTOLATCC_MIC32974</name>
</gene>
<keyword evidence="1" id="KW-0175">Coiled coil</keyword>
<feature type="coiled-coil region" evidence="1">
    <location>
        <begin position="314"/>
        <end position="341"/>
    </location>
</feature>
<reference evidence="3" key="1">
    <citation type="submission" date="2021-09" db="EMBL/GenBank/DDBJ databases">
        <authorList>
            <consortium name="AG Swart"/>
            <person name="Singh M."/>
            <person name="Singh A."/>
            <person name="Seah K."/>
            <person name="Emmerich C."/>
        </authorList>
    </citation>
    <scope>NUCLEOTIDE SEQUENCE</scope>
    <source>
        <strain evidence="3">ATCC30299</strain>
    </source>
</reference>
<feature type="region of interest" description="Disordered" evidence="2">
    <location>
        <begin position="436"/>
        <end position="462"/>
    </location>
</feature>
<keyword evidence="4" id="KW-1185">Reference proteome</keyword>
<feature type="compositionally biased region" description="Polar residues" evidence="2">
    <location>
        <begin position="447"/>
        <end position="462"/>
    </location>
</feature>